<accession>A0A9P0HE49</accession>
<reference evidence="3" key="1">
    <citation type="submission" date="2022-01" db="EMBL/GenBank/DDBJ databases">
        <authorList>
            <person name="King R."/>
        </authorList>
    </citation>
    <scope>NUCLEOTIDE SEQUENCE</scope>
</reference>
<proteinExistence type="inferred from homology"/>
<protein>
    <recommendedName>
        <fullName evidence="5">Charged multivesicular body protein 7</fullName>
    </recommendedName>
</protein>
<dbReference type="Pfam" id="PF25880">
    <property type="entry name" value="WHD_CHMP7_1st"/>
    <property type="match status" value="1"/>
</dbReference>
<dbReference type="GO" id="GO:0000815">
    <property type="term" value="C:ESCRT III complex"/>
    <property type="evidence" value="ECO:0007669"/>
    <property type="project" value="TreeGrafter"/>
</dbReference>
<dbReference type="EMBL" id="OV725080">
    <property type="protein sequence ID" value="CAH1400695.1"/>
    <property type="molecule type" value="Genomic_DNA"/>
</dbReference>
<keyword evidence="4" id="KW-1185">Reference proteome</keyword>
<comment type="similarity">
    <text evidence="1">Belongs to the SNF7 family.</text>
</comment>
<dbReference type="GO" id="GO:0009898">
    <property type="term" value="C:cytoplasmic side of plasma membrane"/>
    <property type="evidence" value="ECO:0007669"/>
    <property type="project" value="TreeGrafter"/>
</dbReference>
<dbReference type="Proteomes" id="UP001152798">
    <property type="component" value="Chromosome 4"/>
</dbReference>
<dbReference type="PANTHER" id="PTHR22761">
    <property type="entry name" value="CHARGED MULTIVESICULAR BODY PROTEIN"/>
    <property type="match status" value="1"/>
</dbReference>
<dbReference type="InterPro" id="IPR005024">
    <property type="entry name" value="Snf7_fam"/>
</dbReference>
<evidence type="ECO:0000313" key="3">
    <source>
        <dbReference type="EMBL" id="CAH1400695.1"/>
    </source>
</evidence>
<dbReference type="GO" id="GO:0032511">
    <property type="term" value="P:late endosome to vacuole transport via multivesicular body sorting pathway"/>
    <property type="evidence" value="ECO:0007669"/>
    <property type="project" value="TreeGrafter"/>
</dbReference>
<keyword evidence="2" id="KW-0175">Coiled coil</keyword>
<dbReference type="GO" id="GO:0005771">
    <property type="term" value="C:multivesicular body"/>
    <property type="evidence" value="ECO:0007669"/>
    <property type="project" value="TreeGrafter"/>
</dbReference>
<evidence type="ECO:0000256" key="1">
    <source>
        <dbReference type="ARBA" id="ARBA00006190"/>
    </source>
</evidence>
<sequence>MSSNPVTSPIKNIPSCWEDDKRMTALYAPFRIREANPVDYDSKMKFWESNIESWCLEKNNCKFSIKILQQEFKRKERVPLCLNTVIENLERIGNIKLKEDIYRMNPEESWTEWAVKCFVKTPVIWSFAKLKTALMEQDIDDLEYVYITYLKKKSEEIVLRKEQQNKSLYNTAEFQKLLTTCEGIDINPETFEILILWMQINKIIQVHKLENDTLFKFIDGKKNISITDVDVSIYMLEKNKLSIEKAIETLEEEKEELIQTAKTFLKKGMRDTAKSYLRRKKALEKTLEKRINTSENIEILLSRIHEVSSDSKVLETYKIGLNALKATFKENGLSEDDVTNTISEIQEINEMHEEIQTALSEPISTPLESELEEELKSILESVKEVEKDIVLPEVPAHEPKVVIKEKEVAQLAL</sequence>
<dbReference type="OrthoDB" id="10250120at2759"/>
<feature type="coiled-coil region" evidence="2">
    <location>
        <begin position="233"/>
        <end position="267"/>
    </location>
</feature>
<gene>
    <name evidence="3" type="ORF">NEZAVI_LOCUS9879</name>
</gene>
<evidence type="ECO:0000313" key="4">
    <source>
        <dbReference type="Proteomes" id="UP001152798"/>
    </source>
</evidence>
<evidence type="ECO:0000256" key="2">
    <source>
        <dbReference type="SAM" id="Coils"/>
    </source>
</evidence>
<dbReference type="AlphaFoldDB" id="A0A9P0HE49"/>
<organism evidence="3 4">
    <name type="scientific">Nezara viridula</name>
    <name type="common">Southern green stink bug</name>
    <name type="synonym">Cimex viridulus</name>
    <dbReference type="NCBI Taxonomy" id="85310"/>
    <lineage>
        <taxon>Eukaryota</taxon>
        <taxon>Metazoa</taxon>
        <taxon>Ecdysozoa</taxon>
        <taxon>Arthropoda</taxon>
        <taxon>Hexapoda</taxon>
        <taxon>Insecta</taxon>
        <taxon>Pterygota</taxon>
        <taxon>Neoptera</taxon>
        <taxon>Paraneoptera</taxon>
        <taxon>Hemiptera</taxon>
        <taxon>Heteroptera</taxon>
        <taxon>Panheteroptera</taxon>
        <taxon>Pentatomomorpha</taxon>
        <taxon>Pentatomoidea</taxon>
        <taxon>Pentatomidae</taxon>
        <taxon>Pentatominae</taxon>
        <taxon>Nezara</taxon>
    </lineage>
</organism>
<dbReference type="PANTHER" id="PTHR22761:SF21">
    <property type="entry name" value="CHARGED MULTIVESICULAR BODY PROTEIN 7"/>
    <property type="match status" value="1"/>
</dbReference>
<name>A0A9P0HE49_NEZVI</name>
<dbReference type="Gene3D" id="6.10.140.1230">
    <property type="match status" value="1"/>
</dbReference>
<dbReference type="GO" id="GO:0006900">
    <property type="term" value="P:vesicle budding from membrane"/>
    <property type="evidence" value="ECO:0007669"/>
    <property type="project" value="TreeGrafter"/>
</dbReference>
<evidence type="ECO:0008006" key="5">
    <source>
        <dbReference type="Google" id="ProtNLM"/>
    </source>
</evidence>
<dbReference type="Pfam" id="PF03357">
    <property type="entry name" value="Snf7"/>
    <property type="match status" value="1"/>
</dbReference>